<evidence type="ECO:0000256" key="2">
    <source>
        <dbReference type="ARBA" id="ARBA00022528"/>
    </source>
</evidence>
<sequence>MRIGPIMTRRVALALATFAASSPLHAPLLALPASAAGAPSDDVLRKLSRVPVFVVTNSKDAPYLTEVDEQSRRSGFFYLGPQEALAALNDIKAFDPKASLSVVSLESVYFDISKSAVEAASAPQPTAGTSTDLRLFRLRPLQDSAALADREKDATLKPDDVPLYYDVSLLLTVDGTAQRPYFFRLQDLKRTYEQQSGKKLANLPSLSVTTLDALVQSLQAGDKSAMQPSALLVAASEAAAVVERMSAGSTSSLGGAQGDGAQGGRVQGVGAEAQPRGLPEAPKSLGDSGDDPFYLNVPFGGGKI</sequence>
<dbReference type="PANTHER" id="PTHR33926:SF4">
    <property type="entry name" value="PROTEIN TIC 22, CHLOROPLASTIC"/>
    <property type="match status" value="1"/>
</dbReference>
<keyword evidence="7" id="KW-1185">Reference proteome</keyword>
<dbReference type="EMBL" id="JWZX01003384">
    <property type="protein sequence ID" value="KOO21184.1"/>
    <property type="molecule type" value="Genomic_DNA"/>
</dbReference>
<feature type="signal peptide" evidence="5">
    <location>
        <begin position="1"/>
        <end position="21"/>
    </location>
</feature>
<dbReference type="OrthoDB" id="196308at2759"/>
<dbReference type="Gene3D" id="3.40.1350.100">
    <property type="match status" value="2"/>
</dbReference>
<name>A0A0M0J3N4_9EUKA</name>
<comment type="caution">
    <text evidence="6">The sequence shown here is derived from an EMBL/GenBank/DDBJ whole genome shotgun (WGS) entry which is preliminary data.</text>
</comment>
<dbReference type="PANTHER" id="PTHR33926">
    <property type="entry name" value="PROTEIN TIC 22, CHLOROPLASTIC"/>
    <property type="match status" value="1"/>
</dbReference>
<evidence type="ECO:0000313" key="6">
    <source>
        <dbReference type="EMBL" id="KOO21184.1"/>
    </source>
</evidence>
<evidence type="ECO:0000256" key="5">
    <source>
        <dbReference type="SAM" id="SignalP"/>
    </source>
</evidence>
<evidence type="ECO:0000256" key="3">
    <source>
        <dbReference type="ARBA" id="ARBA00022640"/>
    </source>
</evidence>
<dbReference type="GO" id="GO:0015031">
    <property type="term" value="P:protein transport"/>
    <property type="evidence" value="ECO:0007669"/>
    <property type="project" value="InterPro"/>
</dbReference>
<dbReference type="InterPro" id="IPR007378">
    <property type="entry name" value="Tic22-like"/>
</dbReference>
<protein>
    <submittedName>
        <fullName evidence="6">Chloroplast inner membrane import protein tic22</fullName>
    </submittedName>
</protein>
<evidence type="ECO:0000256" key="4">
    <source>
        <dbReference type="SAM" id="MobiDB-lite"/>
    </source>
</evidence>
<dbReference type="Proteomes" id="UP000037460">
    <property type="component" value="Unassembled WGS sequence"/>
</dbReference>
<evidence type="ECO:0000313" key="7">
    <source>
        <dbReference type="Proteomes" id="UP000037460"/>
    </source>
</evidence>
<gene>
    <name evidence="6" type="ORF">Ctob_005945</name>
</gene>
<keyword evidence="2" id="KW-0150">Chloroplast</keyword>
<dbReference type="GO" id="GO:0009507">
    <property type="term" value="C:chloroplast"/>
    <property type="evidence" value="ECO:0007669"/>
    <property type="project" value="UniProtKB-SubCell"/>
</dbReference>
<feature type="region of interest" description="Disordered" evidence="4">
    <location>
        <begin position="249"/>
        <end position="293"/>
    </location>
</feature>
<feature type="chain" id="PRO_5005601512" evidence="5">
    <location>
        <begin position="22"/>
        <end position="304"/>
    </location>
</feature>
<comment type="subcellular location">
    <subcellularLocation>
        <location evidence="1">Plastid</location>
        <location evidence="1">Chloroplast</location>
    </subcellularLocation>
</comment>
<proteinExistence type="predicted"/>
<keyword evidence="5" id="KW-0732">Signal</keyword>
<evidence type="ECO:0000256" key="1">
    <source>
        <dbReference type="ARBA" id="ARBA00004229"/>
    </source>
</evidence>
<accession>A0A0M0J3N4</accession>
<dbReference type="AlphaFoldDB" id="A0A0M0J3N4"/>
<dbReference type="Pfam" id="PF04278">
    <property type="entry name" value="Tic22"/>
    <property type="match status" value="1"/>
</dbReference>
<reference evidence="7" key="1">
    <citation type="journal article" date="2015" name="PLoS Genet.">
        <title>Genome Sequence and Transcriptome Analyses of Chrysochromulina tobin: Metabolic Tools for Enhanced Algal Fitness in the Prominent Order Prymnesiales (Haptophyceae).</title>
        <authorList>
            <person name="Hovde B.T."/>
            <person name="Deodato C.R."/>
            <person name="Hunsperger H.M."/>
            <person name="Ryken S.A."/>
            <person name="Yost W."/>
            <person name="Jha R.K."/>
            <person name="Patterson J."/>
            <person name="Monnat R.J. Jr."/>
            <person name="Barlow S.B."/>
            <person name="Starkenburg S.R."/>
            <person name="Cattolico R.A."/>
        </authorList>
    </citation>
    <scope>NUCLEOTIDE SEQUENCE</scope>
    <source>
        <strain evidence="7">CCMP291</strain>
    </source>
</reference>
<feature type="compositionally biased region" description="Gly residues" evidence="4">
    <location>
        <begin position="255"/>
        <end position="267"/>
    </location>
</feature>
<keyword evidence="3" id="KW-0934">Plastid</keyword>
<organism evidence="6 7">
    <name type="scientific">Chrysochromulina tobinii</name>
    <dbReference type="NCBI Taxonomy" id="1460289"/>
    <lineage>
        <taxon>Eukaryota</taxon>
        <taxon>Haptista</taxon>
        <taxon>Haptophyta</taxon>
        <taxon>Prymnesiophyceae</taxon>
        <taxon>Prymnesiales</taxon>
        <taxon>Chrysochromulinaceae</taxon>
        <taxon>Chrysochromulina</taxon>
    </lineage>
</organism>